<protein>
    <submittedName>
        <fullName evidence="1">Uncharacterized protein</fullName>
    </submittedName>
</protein>
<dbReference type="EMBL" id="BMRP01000001">
    <property type="protein sequence ID" value="GGU43421.1"/>
    <property type="molecule type" value="Genomic_DNA"/>
</dbReference>
<organism evidence="1 2">
    <name type="scientific">Streptomyces albospinus</name>
    <dbReference type="NCBI Taxonomy" id="285515"/>
    <lineage>
        <taxon>Bacteria</taxon>
        <taxon>Bacillati</taxon>
        <taxon>Actinomycetota</taxon>
        <taxon>Actinomycetes</taxon>
        <taxon>Kitasatosporales</taxon>
        <taxon>Streptomycetaceae</taxon>
        <taxon>Streptomyces</taxon>
    </lineage>
</organism>
<comment type="caution">
    <text evidence="1">The sequence shown here is derived from an EMBL/GenBank/DDBJ whole genome shotgun (WGS) entry which is preliminary data.</text>
</comment>
<reference evidence="2" key="1">
    <citation type="journal article" date="2019" name="Int. J. Syst. Evol. Microbiol.">
        <title>The Global Catalogue of Microorganisms (GCM) 10K type strain sequencing project: providing services to taxonomists for standard genome sequencing and annotation.</title>
        <authorList>
            <consortium name="The Broad Institute Genomics Platform"/>
            <consortium name="The Broad Institute Genome Sequencing Center for Infectious Disease"/>
            <person name="Wu L."/>
            <person name="Ma J."/>
        </authorList>
    </citation>
    <scope>NUCLEOTIDE SEQUENCE [LARGE SCALE GENOMIC DNA]</scope>
    <source>
        <strain evidence="2">JCM 3399</strain>
    </source>
</reference>
<proteinExistence type="predicted"/>
<dbReference type="Proteomes" id="UP000654471">
    <property type="component" value="Unassembled WGS sequence"/>
</dbReference>
<sequence>MHWSADGYPFGESHKTEPPADRFRAKLVGAVDKGESFDTVTGLPDSRGCLQLPRKSHGIGYVAYQSAEQDQVKAEERAAAGAGG</sequence>
<evidence type="ECO:0000313" key="2">
    <source>
        <dbReference type="Proteomes" id="UP000654471"/>
    </source>
</evidence>
<gene>
    <name evidence="1" type="ORF">GCM10010211_03540</name>
</gene>
<accession>A0ABQ2UPD7</accession>
<keyword evidence="2" id="KW-1185">Reference proteome</keyword>
<name>A0ABQ2UPD7_9ACTN</name>
<evidence type="ECO:0000313" key="1">
    <source>
        <dbReference type="EMBL" id="GGU43421.1"/>
    </source>
</evidence>